<feature type="active site" description="Schiff-base intermediate with substrate" evidence="10">
    <location>
        <position position="250"/>
    </location>
</feature>
<keyword evidence="16" id="KW-1185">Reference proteome</keyword>
<keyword evidence="12" id="KW-0862">Zinc</keyword>
<dbReference type="FunFam" id="3.20.20.70:FF:000019">
    <property type="entry name" value="Delta-aminolevulinic acid dehydratase"/>
    <property type="match status" value="1"/>
</dbReference>
<feature type="binding site" evidence="12">
    <location>
        <position position="132"/>
    </location>
    <ligand>
        <name>Zn(2+)</name>
        <dbReference type="ChEBI" id="CHEBI:29105"/>
        <note>catalytic</note>
    </ligand>
</feature>
<feature type="binding site" evidence="11">
    <location>
        <position position="219"/>
    </location>
    <ligand>
        <name>5-aminolevulinate</name>
        <dbReference type="ChEBI" id="CHEBI:356416"/>
        <label>1</label>
    </ligand>
</feature>
<dbReference type="PANTHER" id="PTHR11458">
    <property type="entry name" value="DELTA-AMINOLEVULINIC ACID DEHYDRATASE"/>
    <property type="match status" value="1"/>
</dbReference>
<evidence type="ECO:0000256" key="11">
    <source>
        <dbReference type="PIRSR" id="PIRSR001415-2"/>
    </source>
</evidence>
<feature type="binding site" evidence="12">
    <location>
        <position position="122"/>
    </location>
    <ligand>
        <name>Zn(2+)</name>
        <dbReference type="ChEBI" id="CHEBI:29105"/>
        <note>catalytic</note>
    </ligand>
</feature>
<keyword evidence="13" id="KW-0460">Magnesium</keyword>
<evidence type="ECO:0000256" key="12">
    <source>
        <dbReference type="PIRSR" id="PIRSR001415-3"/>
    </source>
</evidence>
<evidence type="ECO:0000256" key="8">
    <source>
        <dbReference type="ARBA" id="ARBA00032837"/>
    </source>
</evidence>
<evidence type="ECO:0000256" key="9">
    <source>
        <dbReference type="ARBA" id="ARBA00047651"/>
    </source>
</evidence>
<dbReference type="GO" id="GO:0004655">
    <property type="term" value="F:porphobilinogen synthase activity"/>
    <property type="evidence" value="ECO:0007669"/>
    <property type="project" value="UniProtKB-EC"/>
</dbReference>
<keyword evidence="7" id="KW-0627">Porphyrin biosynthesis</keyword>
<name>A0A9Q7EW55_9BACT</name>
<dbReference type="EMBL" id="CP072943">
    <property type="protein sequence ID" value="QTX32993.1"/>
    <property type="molecule type" value="Genomic_DNA"/>
</dbReference>
<keyword evidence="6 15" id="KW-0456">Lyase</keyword>
<feature type="binding site" evidence="12">
    <location>
        <position position="124"/>
    </location>
    <ligand>
        <name>Zn(2+)</name>
        <dbReference type="ChEBI" id="CHEBI:29105"/>
        <note>catalytic</note>
    </ligand>
</feature>
<dbReference type="Proteomes" id="UP000671879">
    <property type="component" value="Chromosome"/>
</dbReference>
<dbReference type="KEGG" id="aram:KAR29_03515"/>
<dbReference type="InterPro" id="IPR001731">
    <property type="entry name" value="ALAD"/>
</dbReference>
<evidence type="ECO:0000256" key="3">
    <source>
        <dbReference type="ARBA" id="ARBA00012053"/>
    </source>
</evidence>
<organism evidence="15 16">
    <name type="scientific">Aminithiophilus ramosus</name>
    <dbReference type="NCBI Taxonomy" id="3029084"/>
    <lineage>
        <taxon>Bacteria</taxon>
        <taxon>Thermotogati</taxon>
        <taxon>Synergistota</taxon>
        <taxon>Synergistia</taxon>
        <taxon>Synergistales</taxon>
        <taxon>Aminithiophilaceae</taxon>
        <taxon>Aminithiophilus</taxon>
    </lineage>
</organism>
<dbReference type="GO" id="GO:0008270">
    <property type="term" value="F:zinc ion binding"/>
    <property type="evidence" value="ECO:0007669"/>
    <property type="project" value="TreeGrafter"/>
</dbReference>
<feature type="binding site" evidence="11">
    <location>
        <position position="207"/>
    </location>
    <ligand>
        <name>5-aminolevulinate</name>
        <dbReference type="ChEBI" id="CHEBI:356416"/>
        <label>1</label>
    </ligand>
</feature>
<dbReference type="SMART" id="SM01004">
    <property type="entry name" value="ALAD"/>
    <property type="match status" value="1"/>
</dbReference>
<evidence type="ECO:0000313" key="16">
    <source>
        <dbReference type="Proteomes" id="UP000671879"/>
    </source>
</evidence>
<feature type="binding site" evidence="11">
    <location>
        <position position="276"/>
    </location>
    <ligand>
        <name>5-aminolevulinate</name>
        <dbReference type="ChEBI" id="CHEBI:356416"/>
        <label>2</label>
    </ligand>
</feature>
<dbReference type="GO" id="GO:0006783">
    <property type="term" value="P:heme biosynthetic process"/>
    <property type="evidence" value="ECO:0007669"/>
    <property type="project" value="UniProtKB-KW"/>
</dbReference>
<comment type="catalytic activity">
    <reaction evidence="9">
        <text>2 5-aminolevulinate = porphobilinogen + 2 H2O + H(+)</text>
        <dbReference type="Rhea" id="RHEA:24064"/>
        <dbReference type="ChEBI" id="CHEBI:15377"/>
        <dbReference type="ChEBI" id="CHEBI:15378"/>
        <dbReference type="ChEBI" id="CHEBI:58126"/>
        <dbReference type="ChEBI" id="CHEBI:356416"/>
        <dbReference type="EC" id="4.2.1.24"/>
    </reaction>
</comment>
<reference evidence="16" key="1">
    <citation type="submission" date="2021-04" db="EMBL/GenBank/DDBJ databases">
        <title>A novel Synergistetes isolate from a pyrite-forming mixed culture.</title>
        <authorList>
            <person name="Bunk B."/>
            <person name="Sproer C."/>
            <person name="Spring S."/>
            <person name="Pester M."/>
        </authorList>
    </citation>
    <scope>NUCLEOTIDE SEQUENCE [LARGE SCALE GENOMIC DNA]</scope>
    <source>
        <strain evidence="16">J.5.4.2-T.3.5.2</strain>
    </source>
</reference>
<feature type="active site" description="Schiff-base intermediate with substrate" evidence="10">
    <location>
        <position position="197"/>
    </location>
</feature>
<evidence type="ECO:0000256" key="7">
    <source>
        <dbReference type="ARBA" id="ARBA00023244"/>
    </source>
</evidence>
<keyword evidence="5" id="KW-0350">Heme biosynthesis</keyword>
<dbReference type="Pfam" id="PF00490">
    <property type="entry name" value="ALAD"/>
    <property type="match status" value="1"/>
</dbReference>
<evidence type="ECO:0000313" key="15">
    <source>
        <dbReference type="EMBL" id="QTX32993.1"/>
    </source>
</evidence>
<dbReference type="RefSeq" id="WP_274374261.1">
    <property type="nucleotide sequence ID" value="NZ_CP072943.1"/>
</dbReference>
<dbReference type="InterPro" id="IPR013785">
    <property type="entry name" value="Aldolase_TIM"/>
</dbReference>
<accession>A0A9Q7EW55</accession>
<dbReference type="AlphaFoldDB" id="A0A9Q7EW55"/>
<dbReference type="PIRSF" id="PIRSF001415">
    <property type="entry name" value="Porphbilin_synth"/>
    <property type="match status" value="1"/>
</dbReference>
<dbReference type="Gene3D" id="3.20.20.70">
    <property type="entry name" value="Aldolase class I"/>
    <property type="match status" value="1"/>
</dbReference>
<evidence type="ECO:0000256" key="13">
    <source>
        <dbReference type="PIRSR" id="PIRSR001415-5"/>
    </source>
</evidence>
<dbReference type="GO" id="GO:0005829">
    <property type="term" value="C:cytosol"/>
    <property type="evidence" value="ECO:0007669"/>
    <property type="project" value="TreeGrafter"/>
</dbReference>
<evidence type="ECO:0000256" key="4">
    <source>
        <dbReference type="ARBA" id="ARBA00020771"/>
    </source>
</evidence>
<comment type="pathway">
    <text evidence="1">Porphyrin-containing compound metabolism; protoporphyrin-IX biosynthesis; coproporphyrinogen-III from 5-aminolevulinate: step 1/4.</text>
</comment>
<sequence>MAAQFPRMRLRRLRSHDRLRTMMAEVSLERRHLILPLFAVPGSGIESPIASLEGVSHFSVDRLLPFVERALEKGIGAFLLFGLPERKDARGDSASDPQGPVQQALRELSERFPEALLVTDVCLCQYTDHGHCGLIDGDVIDNDGTLKQLAAVALSHAEAGAHMVAPSDMMDGRVGAIRTALDAGGFASISIMSYAAKMASSFYGPFRDAADSAPGFGDRRTYQMAATNGREALREALADEEEGADILMVKPALTCLDILARLREKTLLPLATYLVSGERMMLRSAAAAGLLDLRRATLEAHLACRRAGADLIITYDALDLADWLD</sequence>
<evidence type="ECO:0000256" key="1">
    <source>
        <dbReference type="ARBA" id="ARBA00004694"/>
    </source>
</evidence>
<dbReference type="SUPFAM" id="SSF51569">
    <property type="entry name" value="Aldolase"/>
    <property type="match status" value="1"/>
</dbReference>
<feature type="binding site" evidence="13">
    <location>
        <position position="235"/>
    </location>
    <ligand>
        <name>Mg(2+)</name>
        <dbReference type="ChEBI" id="CHEBI:18420"/>
    </ligand>
</feature>
<evidence type="ECO:0000256" key="6">
    <source>
        <dbReference type="ARBA" id="ARBA00023239"/>
    </source>
</evidence>
<evidence type="ECO:0000256" key="14">
    <source>
        <dbReference type="RuleBase" id="RU004161"/>
    </source>
</evidence>
<proteinExistence type="inferred from homology"/>
<gene>
    <name evidence="15" type="primary">hemB</name>
    <name evidence="15" type="ORF">KAR29_03515</name>
</gene>
<dbReference type="PANTHER" id="PTHR11458:SF0">
    <property type="entry name" value="DELTA-AMINOLEVULINIC ACID DEHYDRATASE"/>
    <property type="match status" value="1"/>
</dbReference>
<evidence type="ECO:0000256" key="5">
    <source>
        <dbReference type="ARBA" id="ARBA00023133"/>
    </source>
</evidence>
<protein>
    <recommendedName>
        <fullName evidence="4">Delta-aminolevulinic acid dehydratase</fullName>
        <ecNumber evidence="3">4.2.1.24</ecNumber>
    </recommendedName>
    <alternativeName>
        <fullName evidence="8">Porphobilinogen synthase</fullName>
    </alternativeName>
</protein>
<keyword evidence="12" id="KW-0479">Metal-binding</keyword>
<feature type="binding site" evidence="11">
    <location>
        <position position="315"/>
    </location>
    <ligand>
        <name>5-aminolevulinate</name>
        <dbReference type="ChEBI" id="CHEBI:356416"/>
        <label>2</label>
    </ligand>
</feature>
<dbReference type="PRINTS" id="PR00144">
    <property type="entry name" value="DALDHYDRTASE"/>
</dbReference>
<dbReference type="NCBIfam" id="NF006762">
    <property type="entry name" value="PRK09283.1"/>
    <property type="match status" value="1"/>
</dbReference>
<dbReference type="EC" id="4.2.1.24" evidence="3"/>
<evidence type="ECO:0000256" key="2">
    <source>
        <dbReference type="ARBA" id="ARBA00008055"/>
    </source>
</evidence>
<evidence type="ECO:0000256" key="10">
    <source>
        <dbReference type="PIRSR" id="PIRSR001415-1"/>
    </source>
</evidence>
<comment type="similarity">
    <text evidence="2 14">Belongs to the ALAD family.</text>
</comment>
<dbReference type="CDD" id="cd00384">
    <property type="entry name" value="ALAD_PBGS"/>
    <property type="match status" value="1"/>
</dbReference>